<dbReference type="RefSeq" id="XP_039126299.1">
    <property type="nucleotide sequence ID" value="XM_039270365.1"/>
</dbReference>
<dbReference type="AlphaFoldDB" id="A0AB40BI61"/>
<comment type="similarity">
    <text evidence="2">Belongs to the aromatic acid exporter (TC 2.A.85) family.</text>
</comment>
<evidence type="ECO:0000256" key="7">
    <source>
        <dbReference type="ARBA" id="ARBA00023136"/>
    </source>
</evidence>
<sequence length="454" mass="49886">MEVEKESCEKVNRFYLWLSCFITIMNKLHTMVIMLFKKVKKIGEDDPRRILHSFKVGLTLTLVCIFYYVTPLFDGFGSSAMWAVLTVAVVMEFTVGGTLCKGVNRTFATLLAGALGLGTHHIAILCGEKGEPILIGIFVFFFSSAATFSRFIPEVKKRYDYGVTIFILTFSLVAVSSYRVEDIIEFSHQRLSTIALGVALCISISIFIFPVWAGGDLHHLTSTNLDKLANFLHGMRDKYFGEDLVDRSYFQSYKSVLNSKATEEVLVNLAKWEPGHSGFGFWHPWKQYLVIGASIRHCACLMDSLATFITTLDKSAPLIGSNPRPKPDSEELYGKIRSACADMSSETAKALSDLANDIKARSAPATARLHVAAAEEAAERMKMALSNGAEGGIVHVATIGSLVGEITKSAKEIVGSVEELAQLAGFKSHEAVNRTMVKPLADGESQHTTITVNE</sequence>
<keyword evidence="6" id="KW-0406">Ion transport</keyword>
<proteinExistence type="inferred from homology"/>
<accession>A0AB40BI61</accession>
<evidence type="ECO:0000256" key="3">
    <source>
        <dbReference type="ARBA" id="ARBA00022448"/>
    </source>
</evidence>
<evidence type="ECO:0000256" key="1">
    <source>
        <dbReference type="ARBA" id="ARBA00004141"/>
    </source>
</evidence>
<evidence type="ECO:0000256" key="6">
    <source>
        <dbReference type="ARBA" id="ARBA00023065"/>
    </source>
</evidence>
<dbReference type="Pfam" id="PF11744">
    <property type="entry name" value="ALMT"/>
    <property type="match status" value="1"/>
</dbReference>
<dbReference type="GO" id="GO:0016020">
    <property type="term" value="C:membrane"/>
    <property type="evidence" value="ECO:0007669"/>
    <property type="project" value="UniProtKB-SubCell"/>
</dbReference>
<keyword evidence="8" id="KW-0407">Ion channel</keyword>
<name>A0AB40BI61_DIOCR</name>
<keyword evidence="4 9" id="KW-0812">Transmembrane</keyword>
<evidence type="ECO:0000256" key="4">
    <source>
        <dbReference type="ARBA" id="ARBA00022692"/>
    </source>
</evidence>
<evidence type="ECO:0000313" key="11">
    <source>
        <dbReference type="RefSeq" id="XP_039126299.1"/>
    </source>
</evidence>
<feature type="transmembrane region" description="Helical" evidence="9">
    <location>
        <begin position="107"/>
        <end position="127"/>
    </location>
</feature>
<reference evidence="11" key="1">
    <citation type="submission" date="2025-08" db="UniProtKB">
        <authorList>
            <consortium name="RefSeq"/>
        </authorList>
    </citation>
    <scope>IDENTIFICATION</scope>
</reference>
<protein>
    <submittedName>
        <fullName evidence="11">Aluminum-activated malate transporter 1-like</fullName>
    </submittedName>
</protein>
<dbReference type="Proteomes" id="UP001515500">
    <property type="component" value="Chromosome 5"/>
</dbReference>
<feature type="transmembrane region" description="Helical" evidence="9">
    <location>
        <begin position="56"/>
        <end position="73"/>
    </location>
</feature>
<feature type="transmembrane region" description="Helical" evidence="9">
    <location>
        <begin position="159"/>
        <end position="179"/>
    </location>
</feature>
<evidence type="ECO:0000313" key="10">
    <source>
        <dbReference type="Proteomes" id="UP001515500"/>
    </source>
</evidence>
<evidence type="ECO:0000256" key="9">
    <source>
        <dbReference type="SAM" id="Phobius"/>
    </source>
</evidence>
<feature type="transmembrane region" description="Helical" evidence="9">
    <location>
        <begin position="133"/>
        <end position="152"/>
    </location>
</feature>
<comment type="subcellular location">
    <subcellularLocation>
        <location evidence="1">Membrane</location>
        <topology evidence="1">Multi-pass membrane protein</topology>
    </subcellularLocation>
</comment>
<gene>
    <name evidence="11" type="primary">LOC120262275</name>
</gene>
<evidence type="ECO:0000256" key="2">
    <source>
        <dbReference type="ARBA" id="ARBA00007079"/>
    </source>
</evidence>
<keyword evidence="7 9" id="KW-0472">Membrane</keyword>
<feature type="transmembrane region" description="Helical" evidence="9">
    <location>
        <begin position="191"/>
        <end position="213"/>
    </location>
</feature>
<dbReference type="GO" id="GO:0015743">
    <property type="term" value="P:malate transport"/>
    <property type="evidence" value="ECO:0007669"/>
    <property type="project" value="InterPro"/>
</dbReference>
<keyword evidence="10" id="KW-1185">Reference proteome</keyword>
<dbReference type="GO" id="GO:0034220">
    <property type="term" value="P:monoatomic ion transmembrane transport"/>
    <property type="evidence" value="ECO:0007669"/>
    <property type="project" value="UniProtKB-KW"/>
</dbReference>
<keyword evidence="5 9" id="KW-1133">Transmembrane helix</keyword>
<feature type="transmembrane region" description="Helical" evidence="9">
    <location>
        <begin position="79"/>
        <end position="100"/>
    </location>
</feature>
<evidence type="ECO:0000256" key="8">
    <source>
        <dbReference type="ARBA" id="ARBA00023303"/>
    </source>
</evidence>
<keyword evidence="3" id="KW-0813">Transport</keyword>
<feature type="transmembrane region" description="Helical" evidence="9">
    <location>
        <begin position="14"/>
        <end position="36"/>
    </location>
</feature>
<dbReference type="InterPro" id="IPR020966">
    <property type="entry name" value="ALMT"/>
</dbReference>
<organism evidence="10 11">
    <name type="scientific">Dioscorea cayennensis subsp. rotundata</name>
    <name type="common">White Guinea yam</name>
    <name type="synonym">Dioscorea rotundata</name>
    <dbReference type="NCBI Taxonomy" id="55577"/>
    <lineage>
        <taxon>Eukaryota</taxon>
        <taxon>Viridiplantae</taxon>
        <taxon>Streptophyta</taxon>
        <taxon>Embryophyta</taxon>
        <taxon>Tracheophyta</taxon>
        <taxon>Spermatophyta</taxon>
        <taxon>Magnoliopsida</taxon>
        <taxon>Liliopsida</taxon>
        <taxon>Dioscoreales</taxon>
        <taxon>Dioscoreaceae</taxon>
        <taxon>Dioscorea</taxon>
    </lineage>
</organism>
<dbReference type="GeneID" id="120262275"/>
<dbReference type="PANTHER" id="PTHR31086">
    <property type="entry name" value="ALUMINUM-ACTIVATED MALATE TRANSPORTER 10"/>
    <property type="match status" value="1"/>
</dbReference>
<evidence type="ECO:0000256" key="5">
    <source>
        <dbReference type="ARBA" id="ARBA00022989"/>
    </source>
</evidence>